<dbReference type="InterPro" id="IPR027417">
    <property type="entry name" value="P-loop_NTPase"/>
</dbReference>
<dbReference type="SMART" id="SM00382">
    <property type="entry name" value="AAA"/>
    <property type="match status" value="1"/>
</dbReference>
<dbReference type="GO" id="GO:0016887">
    <property type="term" value="F:ATP hydrolysis activity"/>
    <property type="evidence" value="ECO:0007669"/>
    <property type="project" value="InterPro"/>
</dbReference>
<evidence type="ECO:0000259" key="5">
    <source>
        <dbReference type="PROSITE" id="PS50893"/>
    </source>
</evidence>
<feature type="domain" description="ABC transporter" evidence="5">
    <location>
        <begin position="4"/>
        <end position="234"/>
    </location>
</feature>
<dbReference type="EMBL" id="FOMX01000015">
    <property type="protein sequence ID" value="SFE53613.1"/>
    <property type="molecule type" value="Genomic_DNA"/>
</dbReference>
<proteinExistence type="inferred from homology"/>
<dbReference type="Pfam" id="PF00005">
    <property type="entry name" value="ABC_tran"/>
    <property type="match status" value="1"/>
</dbReference>
<organism evidence="6 7">
    <name type="scientific">Nannocystis exedens</name>
    <dbReference type="NCBI Taxonomy" id="54"/>
    <lineage>
        <taxon>Bacteria</taxon>
        <taxon>Pseudomonadati</taxon>
        <taxon>Myxococcota</taxon>
        <taxon>Polyangia</taxon>
        <taxon>Nannocystales</taxon>
        <taxon>Nannocystaceae</taxon>
        <taxon>Nannocystis</taxon>
    </lineage>
</organism>
<accession>A0A1I2BE86</accession>
<dbReference type="Proteomes" id="UP000199400">
    <property type="component" value="Unassembled WGS sequence"/>
</dbReference>
<keyword evidence="7" id="KW-1185">Reference proteome</keyword>
<gene>
    <name evidence="6" type="ORF">SAMN02745121_04592</name>
</gene>
<dbReference type="InterPro" id="IPR017871">
    <property type="entry name" value="ABC_transporter-like_CS"/>
</dbReference>
<keyword evidence="4" id="KW-0067">ATP-binding</keyword>
<dbReference type="PANTHER" id="PTHR43335">
    <property type="entry name" value="ABC TRANSPORTER, ATP-BINDING PROTEIN"/>
    <property type="match status" value="1"/>
</dbReference>
<dbReference type="InterPro" id="IPR003593">
    <property type="entry name" value="AAA+_ATPase"/>
</dbReference>
<dbReference type="GO" id="GO:0005524">
    <property type="term" value="F:ATP binding"/>
    <property type="evidence" value="ECO:0007669"/>
    <property type="project" value="UniProtKB-KW"/>
</dbReference>
<sequence>MQQLQIRNLSKTYPNGVRALRGVDLTIGAGMFGLLGPNGAGKSTLMRTIATLQDPDGGSVRFGDIDVLTQKDRLRGVLGYLPQEFGLYPNLSAEAILDHFAVLKGLVDAKQRKAQVAALLEQTNLTAARKNAVGGYSGGMKQRLGIAIALLGRPQLVIVDEPTAGLDPTERHRFLNLLADIGEDVVVILSTHIVEDVRELCSQFAIIAAGEVKFSGAPAAVIDGLRGKIWRRVVARSELEDMQRKLRVISTRLVTGRPVIHVFHEGSPGPEFEAVEPDLEDVYFYHITGAAQGAASEAA</sequence>
<comment type="similarity">
    <text evidence="1">Belongs to the ABC transporter superfamily.</text>
</comment>
<dbReference type="CDD" id="cd03264">
    <property type="entry name" value="ABC_drug_resistance_like"/>
    <property type="match status" value="1"/>
</dbReference>
<evidence type="ECO:0000256" key="4">
    <source>
        <dbReference type="ARBA" id="ARBA00022840"/>
    </source>
</evidence>
<evidence type="ECO:0000313" key="6">
    <source>
        <dbReference type="EMBL" id="SFE53613.1"/>
    </source>
</evidence>
<dbReference type="STRING" id="54.SAMN02745121_04592"/>
<dbReference type="RefSeq" id="WP_096326435.1">
    <property type="nucleotide sequence ID" value="NZ_FOMX01000015.1"/>
</dbReference>
<name>A0A1I2BE86_9BACT</name>
<dbReference type="PROSITE" id="PS50893">
    <property type="entry name" value="ABC_TRANSPORTER_2"/>
    <property type="match status" value="1"/>
</dbReference>
<evidence type="ECO:0000256" key="1">
    <source>
        <dbReference type="ARBA" id="ARBA00005417"/>
    </source>
</evidence>
<reference evidence="7" key="1">
    <citation type="submission" date="2016-10" db="EMBL/GenBank/DDBJ databases">
        <authorList>
            <person name="Varghese N."/>
            <person name="Submissions S."/>
        </authorList>
    </citation>
    <scope>NUCLEOTIDE SEQUENCE [LARGE SCALE GENOMIC DNA]</scope>
    <source>
        <strain evidence="7">ATCC 25963</strain>
    </source>
</reference>
<dbReference type="AlphaFoldDB" id="A0A1I2BE86"/>
<dbReference type="SUPFAM" id="SSF52540">
    <property type="entry name" value="P-loop containing nucleoside triphosphate hydrolases"/>
    <property type="match status" value="1"/>
</dbReference>
<dbReference type="PROSITE" id="PS00211">
    <property type="entry name" value="ABC_TRANSPORTER_1"/>
    <property type="match status" value="1"/>
</dbReference>
<keyword evidence="3" id="KW-0547">Nucleotide-binding</keyword>
<dbReference type="OrthoDB" id="9805130at2"/>
<dbReference type="InterPro" id="IPR003439">
    <property type="entry name" value="ABC_transporter-like_ATP-bd"/>
</dbReference>
<evidence type="ECO:0000256" key="2">
    <source>
        <dbReference type="ARBA" id="ARBA00022448"/>
    </source>
</evidence>
<protein>
    <submittedName>
        <fullName evidence="6">ABC-type multidrug transport system, ATPase component</fullName>
    </submittedName>
</protein>
<evidence type="ECO:0000256" key="3">
    <source>
        <dbReference type="ARBA" id="ARBA00022741"/>
    </source>
</evidence>
<dbReference type="Gene3D" id="3.40.50.300">
    <property type="entry name" value="P-loop containing nucleotide triphosphate hydrolases"/>
    <property type="match status" value="1"/>
</dbReference>
<keyword evidence="2" id="KW-0813">Transport</keyword>
<dbReference type="PANTHER" id="PTHR43335:SF2">
    <property type="entry name" value="ABC TRANSPORTER, ATP-BINDING PROTEIN"/>
    <property type="match status" value="1"/>
</dbReference>
<evidence type="ECO:0000313" key="7">
    <source>
        <dbReference type="Proteomes" id="UP000199400"/>
    </source>
</evidence>